<dbReference type="InterPro" id="IPR033590">
    <property type="entry name" value="PPP1R35"/>
</dbReference>
<sequence length="422" mass="45594">MKLAVPTTDRTPKPYTPQHYTDQESFPSNCAPKRPGCRVQDTVSVKSNPVLLGSTDQESLPSHCAPRPLGCSDGDASLWGCSDPESPSVQSGTSLLGYPESVPTRRAPTPLHSEPEPLGSLPDLDISLTPEKMSRGAPGILKRRGRGGGGGGGGNRHRQVRFHMTPRSDTSTCEDSDDLSPRPEREAEPRTVTPVSGGGVRERGVDTPNPNPNPNPNPTAVFSKEGSSSRQKAPGRTAKGKAPKAVDERTKSRAQQAVGETPVEAGPGVLLERPELHTTLALGAELRGMEGAEFHPRRAVLEQLRKSSLTRNLVEEKIAEAVNVPRYQTRFQALVSLAAPPQDVLSSALRERLVLLPPGRTQPGKSSPAEGPDLLAFYSPCELLWETPHLPLEGLPPLRANARPRPPETTFNLYSKRRQWES</sequence>
<evidence type="ECO:0000313" key="7">
    <source>
        <dbReference type="EMBL" id="KAK1153317.1"/>
    </source>
</evidence>
<accession>A0AAD8FVG0</accession>
<evidence type="ECO:0000256" key="5">
    <source>
        <dbReference type="SAM" id="MobiDB-lite"/>
    </source>
</evidence>
<comment type="similarity">
    <text evidence="4">Belongs to the PPP1R35 family.</text>
</comment>
<dbReference type="GO" id="GO:0005814">
    <property type="term" value="C:centriole"/>
    <property type="evidence" value="ECO:0007669"/>
    <property type="project" value="UniProtKB-SubCell"/>
</dbReference>
<dbReference type="InterPro" id="IPR029135">
    <property type="entry name" value="PPP1R35_C"/>
</dbReference>
<keyword evidence="3" id="KW-0206">Cytoskeleton</keyword>
<dbReference type="Pfam" id="PF15503">
    <property type="entry name" value="PPP1R35_C"/>
    <property type="match status" value="1"/>
</dbReference>
<evidence type="ECO:0000259" key="6">
    <source>
        <dbReference type="Pfam" id="PF15503"/>
    </source>
</evidence>
<evidence type="ECO:0000313" key="8">
    <source>
        <dbReference type="Proteomes" id="UP001230051"/>
    </source>
</evidence>
<protein>
    <recommendedName>
        <fullName evidence="6">Protein phosphatase 1 regulatory subunit 35 C-terminal domain-containing protein</fullName>
    </recommendedName>
</protein>
<feature type="compositionally biased region" description="Polar residues" evidence="5">
    <location>
        <begin position="85"/>
        <end position="94"/>
    </location>
</feature>
<keyword evidence="8" id="KW-1185">Reference proteome</keyword>
<name>A0AAD8FVG0_ACIOX</name>
<evidence type="ECO:0000256" key="2">
    <source>
        <dbReference type="ARBA" id="ARBA00022490"/>
    </source>
</evidence>
<feature type="domain" description="Protein phosphatase 1 regulatory subunit 35 C-terminal" evidence="6">
    <location>
        <begin position="274"/>
        <end position="416"/>
    </location>
</feature>
<dbReference type="EMBL" id="JAGXEW010000042">
    <property type="protein sequence ID" value="KAK1153317.1"/>
    <property type="molecule type" value="Genomic_DNA"/>
</dbReference>
<dbReference type="PANTHER" id="PTHR28625:SF1">
    <property type="entry name" value="PROTEIN PHOSPHATASE 1 REGULATORY SUBUNIT 35"/>
    <property type="match status" value="1"/>
</dbReference>
<dbReference type="Proteomes" id="UP001230051">
    <property type="component" value="Unassembled WGS sequence"/>
</dbReference>
<comment type="subcellular location">
    <subcellularLocation>
        <location evidence="1">Cytoplasm</location>
        <location evidence="1">Cytoskeleton</location>
        <location evidence="1">Microtubule organizing center</location>
        <location evidence="1">Centrosome</location>
        <location evidence="1">Centriole</location>
    </subcellularLocation>
</comment>
<dbReference type="GO" id="GO:0045724">
    <property type="term" value="P:positive regulation of cilium assembly"/>
    <property type="evidence" value="ECO:0007669"/>
    <property type="project" value="TreeGrafter"/>
</dbReference>
<dbReference type="GO" id="GO:0019902">
    <property type="term" value="F:phosphatase binding"/>
    <property type="evidence" value="ECO:0007669"/>
    <property type="project" value="InterPro"/>
</dbReference>
<dbReference type="PANTHER" id="PTHR28625">
    <property type="entry name" value="PROTEIN PHOSPHATASE 1 REGULATORY SUBUNIT 35"/>
    <property type="match status" value="1"/>
</dbReference>
<proteinExistence type="inferred from homology"/>
<evidence type="ECO:0000256" key="3">
    <source>
        <dbReference type="ARBA" id="ARBA00023212"/>
    </source>
</evidence>
<feature type="region of interest" description="Disordered" evidence="5">
    <location>
        <begin position="397"/>
        <end position="422"/>
    </location>
</feature>
<dbReference type="GO" id="GO:1903724">
    <property type="term" value="P:positive regulation of centriole elongation"/>
    <property type="evidence" value="ECO:0007669"/>
    <property type="project" value="TreeGrafter"/>
</dbReference>
<evidence type="ECO:0000256" key="4">
    <source>
        <dbReference type="ARBA" id="ARBA00029452"/>
    </source>
</evidence>
<reference evidence="7" key="1">
    <citation type="submission" date="2022-02" db="EMBL/GenBank/DDBJ databases">
        <title>Atlantic sturgeon de novo genome assembly.</title>
        <authorList>
            <person name="Stock M."/>
            <person name="Klopp C."/>
            <person name="Guiguen Y."/>
            <person name="Cabau C."/>
            <person name="Parinello H."/>
            <person name="Santidrian Yebra-Pimentel E."/>
            <person name="Kuhl H."/>
            <person name="Dirks R.P."/>
            <person name="Guessner J."/>
            <person name="Wuertz S."/>
            <person name="Du K."/>
            <person name="Schartl M."/>
        </authorList>
    </citation>
    <scope>NUCLEOTIDE SEQUENCE</scope>
    <source>
        <strain evidence="7">STURGEONOMICS-FGT-2020</strain>
        <tissue evidence="7">Whole blood</tissue>
    </source>
</reference>
<feature type="region of interest" description="Disordered" evidence="5">
    <location>
        <begin position="1"/>
        <end position="37"/>
    </location>
</feature>
<keyword evidence="2" id="KW-0963">Cytoplasm</keyword>
<dbReference type="AlphaFoldDB" id="A0AAD8FVG0"/>
<gene>
    <name evidence="7" type="ORF">AOXY_G30235</name>
</gene>
<organism evidence="7 8">
    <name type="scientific">Acipenser oxyrinchus oxyrinchus</name>
    <dbReference type="NCBI Taxonomy" id="40147"/>
    <lineage>
        <taxon>Eukaryota</taxon>
        <taxon>Metazoa</taxon>
        <taxon>Chordata</taxon>
        <taxon>Craniata</taxon>
        <taxon>Vertebrata</taxon>
        <taxon>Euteleostomi</taxon>
        <taxon>Actinopterygii</taxon>
        <taxon>Chondrostei</taxon>
        <taxon>Acipenseriformes</taxon>
        <taxon>Acipenseridae</taxon>
        <taxon>Acipenser</taxon>
    </lineage>
</organism>
<feature type="compositionally biased region" description="Polar residues" evidence="5">
    <location>
        <begin position="18"/>
        <end position="28"/>
    </location>
</feature>
<evidence type="ECO:0000256" key="1">
    <source>
        <dbReference type="ARBA" id="ARBA00004114"/>
    </source>
</evidence>
<feature type="compositionally biased region" description="Basic and acidic residues" evidence="5">
    <location>
        <begin position="179"/>
        <end position="189"/>
    </location>
</feature>
<comment type="caution">
    <text evidence="7">The sequence shown here is derived from an EMBL/GenBank/DDBJ whole genome shotgun (WGS) entry which is preliminary data.</text>
</comment>
<feature type="region of interest" description="Disordered" evidence="5">
    <location>
        <begin position="82"/>
        <end position="266"/>
    </location>
</feature>